<comment type="caution">
    <text evidence="1">The sequence shown here is derived from an EMBL/GenBank/DDBJ whole genome shotgun (WGS) entry which is preliminary data.</text>
</comment>
<sequence>MNNWKKFSIISISIIALIAINHRYLAGCAGGDFWEITDSFFAPEVIENKKYHSFFRSMNPMYDGYGGYHKVDYIQQFDTINIEEWKTFLGQQVQDKDLHFLLYSAKLGAIDTLIFYTKKSDFPISKKLKANSITSVADKNKVKEFLYYLGFAKRCTEYCTKVITWYSDDEEPEHDKKKLETLIAGGVKQAKQVKNQFVKERYFFQITRLHFFNSDFGECALYFEDHKDSFIVNPSMKYRSMCYAAGAYRKLDRPADANYLYSVAYDQWDPIKETAFMSFMPTDESDWKGSLALAKNKRQAAALWHLLGIKQDALRAMKMIYNLDPKSDLLELLLARAINIEEEKILPTSIYSLDSTGYKIVASKMDKDLIKFVTDLANVGNTSKPWLWNISAAYLNILEGDTKKGDSFLKTASGQIKSDDQMAMDQIGVIRIISKIQTYTPNDKNEENITRELNWLRNAQTNNERLRSSNAYYWAIRRMAEIYDLWGNKVVSYSLDQSRTSEYLRDNDFLEKMISYLNKAVKTPFDSLVQKTYGHNVNVLYDMQGVNILYKDYNFEEAKKKFTMAGSKYLESDPFTIRLKDCRDCDQAEYDGSYDNLKFINEMIDLEQKVKSNPVNAFDIYFKLANGYYNMTYFGNCRNMYINGTFDVGLMYFYWDSEKDIINNNKNIFDCSKAEEYYIKAMNATTNKELKAKCAFMAAKCEQNAFFISGSLKYNKQFIAGKYFKLLKDQYATTQYYKEIINECGYFKSYLEKK</sequence>
<accession>A0A098LBX4</accession>
<dbReference type="EMBL" id="BBLT01000002">
    <property type="protein sequence ID" value="GAL83927.1"/>
    <property type="molecule type" value="Genomic_DNA"/>
</dbReference>
<proteinExistence type="predicted"/>
<evidence type="ECO:0000313" key="2">
    <source>
        <dbReference type="Proteomes" id="UP000030185"/>
    </source>
</evidence>
<name>A0A098LBX4_9BACT</name>
<reference evidence="1 2" key="1">
    <citation type="submission" date="2014-09" db="EMBL/GenBank/DDBJ databases">
        <title>Sporocytophaga myxococcoides PG-01 genome sequencing.</title>
        <authorList>
            <person name="Liu L."/>
            <person name="Gao P.J."/>
            <person name="Chen G.J."/>
            <person name="Wang L.S."/>
        </authorList>
    </citation>
    <scope>NUCLEOTIDE SEQUENCE [LARGE SCALE GENOMIC DNA]</scope>
    <source>
        <strain evidence="1 2">PG-01</strain>
    </source>
</reference>
<evidence type="ECO:0000313" key="1">
    <source>
        <dbReference type="EMBL" id="GAL83927.1"/>
    </source>
</evidence>
<dbReference type="AlphaFoldDB" id="A0A098LBX4"/>
<organism evidence="1 2">
    <name type="scientific">Sporocytophaga myxococcoides</name>
    <dbReference type="NCBI Taxonomy" id="153721"/>
    <lineage>
        <taxon>Bacteria</taxon>
        <taxon>Pseudomonadati</taxon>
        <taxon>Bacteroidota</taxon>
        <taxon>Cytophagia</taxon>
        <taxon>Cytophagales</taxon>
        <taxon>Cytophagaceae</taxon>
        <taxon>Sporocytophaga</taxon>
    </lineage>
</organism>
<protein>
    <submittedName>
        <fullName evidence="1">Uncharacterized protein</fullName>
    </submittedName>
</protein>
<gene>
    <name evidence="1" type="ORF">MYP_1155</name>
</gene>
<dbReference type="eggNOG" id="ENOG502Z8ZF">
    <property type="taxonomic scope" value="Bacteria"/>
</dbReference>
<dbReference type="STRING" id="153721.MYP_1155"/>
<keyword evidence="2" id="KW-1185">Reference proteome</keyword>
<dbReference type="Proteomes" id="UP000030185">
    <property type="component" value="Unassembled WGS sequence"/>
</dbReference>